<keyword evidence="1" id="KW-0175">Coiled coil</keyword>
<sequence>MPKIHRIRIAGLKYDGMQKQYKDTTFNFHNEETSTNGLISMMNGGGKGVFLQTIFQILKPGTSWGKQNNRYYQQFFFNNKEQFIPYTFHVLIQWELDGSDRRHLVTGGMFSAEQRISMNEESGESNALEQEAKIVPNITFYTREFERKEEASLDHIPLYEDGELADTEGLKDYLKWNGYDVYRDTKKHYRILDTYGINRKDWDIMKDINKDEGGVGKFFEGAEDDHSLFQKRIIPTVSQVLHRTEHQKNDLVEIFKSQASIAKDLPVLLKREQAHKEFLEDILPFEESLVKGAEHKKIVEDSIKVGRQLLGALEHLKKTEEETLLELEKEIEKLTGKQVDLRFQKDNLEYAKAHREVLDWEKKLAEEQKKHLILLEAVKEKQGRKDELAFQLLLKEWHEGEQSIRALSQQIAKLEQNSGLEQVNQRMDEIKREAVQQWEKSNTAIREAVQHYSGYQKFLKKKANDLSKLDKQKTQEIAQLRTEIDFLYTQLHEFESKEENLVKEFGDRLTYDLQGFIENLNKQIETKRVALNDLQAKEKQSNEKQNQLAASHGTLAQSIQFSEEKCEQLKGKTEDQHGREARLADKLHGLLDEVPAQFTNALLSKYALQVEELLVQNREQGEEIKKALWETQLDYALNDEHFWIANNDVKELKEWIDEKTGIDVFYGSQFLQSLKPDEIANHLLAHPLLPYGLVVSRPQWEKINKQVLAGRMFKSPVPIFMREEMTDDHQQGSFVMITGTEKDLLTDKNQFTNWKIKIAKQIEEKKDTLAELEKTETSLRRILKEIDRLLSNDLAGDIEKALKREQEALLSKKTELQAIIVQEEKEKELQLGIREQLEKTKGKIENLTKNVETLEDFNHEKTLQQENKRVKQEKEKQKEAFKGIQKELGNEHQAIVDLQEKWSQTYLEWKLSAEQNIKEISFFIESAAFPAAEKAEASEEVPRLSLYILEEITGSIGELKQLQKSKEEQASELLAIQATRESEQKQQKKLEKKLQALNNEWKEASEPDEPMSILEKMVQTAAKESKAAEKEEREQEKAVTVADTSLKHAKAQRDKTAKKVAKHDKQPEEWEELDLEVKTVEITDQTKQTNTEIKKTEELKKESEQSIADYENNQLHLSVILKEEAAAFADEDIEKIKSHGKQSIISWSEKHQGIQDEGQEKHAKIEQSLRNLKLNIEGKDWEIRFKNEVLTTLDHMDTRHYEHIQNVVQKMKHFSQSGLEQLERDKERAEKAQNFWASRASMKVMSISEAIRSMIAKMKLKNERGSFPLVQLKEDILPKKAEDVEPLLKQHFVSAINKITKRFEMIDDNNLELDQEIKQLISDEQILFVSLRNRYPELLVYNMRTDNAFMYGKPQREHYSTWQTINQGSKTKSDGSGGQKLSARMVMMMMLLSVKSETDQSWVPLVCDNPFGQAASAHVLDPIFAVADKLKFQFIVVTPPELVKTEISQRFDAYYKLDFIREKGKEIVSDTIVPAFRIYQGEEVVQ</sequence>
<dbReference type="EMBL" id="LGUF01000007">
    <property type="protein sequence ID" value="KON88830.1"/>
    <property type="molecule type" value="Genomic_DNA"/>
</dbReference>
<feature type="coiled-coil region" evidence="1">
    <location>
        <begin position="755"/>
        <end position="792"/>
    </location>
</feature>
<feature type="coiled-coil region" evidence="1">
    <location>
        <begin position="477"/>
        <end position="547"/>
    </location>
</feature>
<protein>
    <recommendedName>
        <fullName evidence="5">Chromosome segregation ATPase</fullName>
    </recommendedName>
</protein>
<evidence type="ECO:0008006" key="5">
    <source>
        <dbReference type="Google" id="ProtNLM"/>
    </source>
</evidence>
<feature type="compositionally biased region" description="Basic and acidic residues" evidence="2">
    <location>
        <begin position="1051"/>
        <end position="1067"/>
    </location>
</feature>
<feature type="region of interest" description="Disordered" evidence="2">
    <location>
        <begin position="1023"/>
        <end position="1067"/>
    </location>
</feature>
<name>A0A0M0GFY8_SPOGL</name>
<reference evidence="4" key="1">
    <citation type="submission" date="2015-07" db="EMBL/GenBank/DDBJ databases">
        <title>Fjat-10036 dsm4.</title>
        <authorList>
            <person name="Liu B."/>
            <person name="Wang J."/>
            <person name="Zhu Y."/>
            <person name="Liu G."/>
            <person name="Chen Q."/>
            <person name="Chen Z."/>
            <person name="Lan J."/>
            <person name="Che J."/>
            <person name="Ge C."/>
            <person name="Shi H."/>
            <person name="Pan Z."/>
            <person name="Liu X."/>
        </authorList>
    </citation>
    <scope>NUCLEOTIDE SEQUENCE [LARGE SCALE GENOMIC DNA]</scope>
    <source>
        <strain evidence="4">DSM 4</strain>
    </source>
</reference>
<feature type="compositionally biased region" description="Basic and acidic residues" evidence="2">
    <location>
        <begin position="1023"/>
        <end position="1037"/>
    </location>
</feature>
<dbReference type="Proteomes" id="UP000037109">
    <property type="component" value="Unassembled WGS sequence"/>
</dbReference>
<evidence type="ECO:0000313" key="4">
    <source>
        <dbReference type="Proteomes" id="UP000037109"/>
    </source>
</evidence>
<accession>A0A0M0GFY8</accession>
<evidence type="ECO:0000313" key="3">
    <source>
        <dbReference type="EMBL" id="KON88830.1"/>
    </source>
</evidence>
<evidence type="ECO:0000256" key="1">
    <source>
        <dbReference type="SAM" id="Coils"/>
    </source>
</evidence>
<dbReference type="PATRIC" id="fig|1459.3.peg.4368"/>
<gene>
    <name evidence="3" type="ORF">AF332_19825</name>
</gene>
<dbReference type="OrthoDB" id="9815057at2"/>
<feature type="coiled-coil region" evidence="1">
    <location>
        <begin position="837"/>
        <end position="887"/>
    </location>
</feature>
<proteinExistence type="predicted"/>
<comment type="caution">
    <text evidence="3">The sequence shown here is derived from an EMBL/GenBank/DDBJ whole genome shotgun (WGS) entry which is preliminary data.</text>
</comment>
<dbReference type="STRING" id="1459.AF332_19825"/>
<feature type="coiled-coil region" evidence="1">
    <location>
        <begin position="310"/>
        <end position="370"/>
    </location>
</feature>
<keyword evidence="4" id="KW-1185">Reference proteome</keyword>
<organism evidence="3 4">
    <name type="scientific">Sporosarcina globispora</name>
    <name type="common">Bacillus globisporus</name>
    <dbReference type="NCBI Taxonomy" id="1459"/>
    <lineage>
        <taxon>Bacteria</taxon>
        <taxon>Bacillati</taxon>
        <taxon>Bacillota</taxon>
        <taxon>Bacilli</taxon>
        <taxon>Bacillales</taxon>
        <taxon>Caryophanaceae</taxon>
        <taxon>Sporosarcina</taxon>
    </lineage>
</organism>
<feature type="coiled-coil region" evidence="1">
    <location>
        <begin position="1212"/>
        <end position="1239"/>
    </location>
</feature>
<dbReference type="RefSeq" id="WP_053436211.1">
    <property type="nucleotide sequence ID" value="NZ_LGUF01000007.1"/>
</dbReference>
<evidence type="ECO:0000256" key="2">
    <source>
        <dbReference type="SAM" id="MobiDB-lite"/>
    </source>
</evidence>